<gene>
    <name evidence="2" type="primary">A09g512940.1_BraROA</name>
    <name evidence="2" type="ORF">IGI04_036415</name>
</gene>
<dbReference type="EMBL" id="JADBGQ010000008">
    <property type="protein sequence ID" value="KAG5384945.1"/>
    <property type="molecule type" value="Genomic_DNA"/>
</dbReference>
<feature type="compositionally biased region" description="Basic residues" evidence="1">
    <location>
        <begin position="1128"/>
        <end position="1142"/>
    </location>
</feature>
<feature type="region of interest" description="Disordered" evidence="1">
    <location>
        <begin position="1379"/>
        <end position="1402"/>
    </location>
</feature>
<feature type="compositionally biased region" description="Basic and acidic residues" evidence="1">
    <location>
        <begin position="642"/>
        <end position="660"/>
    </location>
</feature>
<accession>A0ABQ7LEC9</accession>
<organism evidence="2 3">
    <name type="scientific">Brassica rapa subsp. trilocularis</name>
    <dbReference type="NCBI Taxonomy" id="1813537"/>
    <lineage>
        <taxon>Eukaryota</taxon>
        <taxon>Viridiplantae</taxon>
        <taxon>Streptophyta</taxon>
        <taxon>Embryophyta</taxon>
        <taxon>Tracheophyta</taxon>
        <taxon>Spermatophyta</taxon>
        <taxon>Magnoliopsida</taxon>
        <taxon>eudicotyledons</taxon>
        <taxon>Gunneridae</taxon>
        <taxon>Pentapetalae</taxon>
        <taxon>rosids</taxon>
        <taxon>malvids</taxon>
        <taxon>Brassicales</taxon>
        <taxon>Brassicaceae</taxon>
        <taxon>Brassiceae</taxon>
        <taxon>Brassica</taxon>
    </lineage>
</organism>
<evidence type="ECO:0000313" key="3">
    <source>
        <dbReference type="Proteomes" id="UP000823674"/>
    </source>
</evidence>
<sequence>MPYLTNQEGLNHEANFYGFYTQEGVQANWNWAKIFTEQDVMNFTTQRFLSLSICEYPTLEGDLSSSKERPEANPVIKFKSILSAFQKAKDQEKWTRKSEDMFNLPEPVKPVLHSPQLEANQFNQLQTRNWQPGDHFNQSGGIPEVLSCTITQEISRFNGESLKSNRSYLWKDWTIFRFDPFQAIPIQPGEPDDVQTKPRHPGDIIQEPEEFYNFIPCTSPHRNKKIPIITKLPYLESLAFKLQQLFFYQGKDEISIYQAFKKVPRKLSYPLKPSRFKKNQVSHLEPKSHKKLQRLVSDFVKLVSRALYKLLDSHCKETPLITKFKPWFHHFYQFVGYPPCAYNILVSELKLLTKGAMVGEAHGQTLEATLSQQLIAIQELNDKIAQLGKRNKPQGRRPQHRERRFGDAPETGYVEPKPPDPSWITSHHTSSTYKYLTHSYLYFKSVNEVKIYFFSGSSWPDDYLSWERTMDDWFSYQGVPKKERLAHAIKQLSGKAYSWWKRVDKTHGKSPEEVVTNWKDLKDVMIRKYVTTLPTQETRRKYPRRFSNGVSKEAKKVVPQQGHRSLIYQDQIRPSQMPTVLYDKYQPYEVPKSMEKNLFSPDTLARHKEKSDKPILQGKAKNVKTGPEVQKDTNSTSLLESKAVHDLRNKEIPSPKKEETTSQCKSSNSENLKDQTCYRFHKRGHFAVVCPSKQVLTETSLEKKTDLSIKSDSFIQSDLLAQNSCMMHLSLSKGNVTGTKEQEFKEEEPPGVTLEMDQKIVQETMQSILLKEAKPKQCQGKALESQKRMKADLLYLEGGDDVVIRSATEPEVSPKPYSTSQGANQDIRARKMPYLTNQEGVQANWNWAKIFAEQDVMNFTTQRFLSLSICEYPTVEGDLSSSKERPEANPVIKFKSILSAFQKAKDQEKWTRKSEDMFNLPEPVKPVLHSPQLEANRTQEISRFNGESLKSNRSYLWKDWTIFRFDPFQAIPIQPGEPDDVQTKPRHPGDIIQEPEEFYNFIPCTSPHRNKKIPIITKLPYLESLAFKLQQLFFYQGKDEISIYQALKKVPRKLSYPLKPSRFKPWFHHFYQFVGYPPCAYNILVSELKLLTKGAMVGEAHGQTLEATLSQQLIAIQELNDKIAQLGKRNKPQGRRPQHRERRFGDAPETGYVEPKPPDPSWITSHHTSSTYKYLTHSYLYFKSVNEVKIYFFSGSSWPDDYLSWERTMDDWFSYQGVPKKERLAHAIKQLSGKAYSWWKRVDKTHGKSPEEVVTNWKDLKDVMIRKYVTTLPTQETRRKYPRRFSNGVSKEAKKVVPQQGHRSLIYQDQIRPSQMPTVLYDKYQPYEVPKSMEKNLFSPDTLARHKEKSDKPILQGKAKVSPILDKFVYNSSPTSMSHLSLSKNVKTGTKEQEFKEEEPPGVTLEMDQKIVQETMQSILLKEAKPKQCQGKALESQKRMKADLLYLGTDYTVSRSKPCQEGGDDVVIRSATEPEVNPKPYSTSQGANQDIRARKMPYLTNQEGLNHEANFYGFYTKEGVQANWNWAKIFAEQDVMNFTTQRFLSLSICEYPTLEGDLSSSTERPEANPVIKFKSILSAFQKAKDQEKWTRKSEDMFNLPEPVKPVLHSPQLEANRFNQLQTRNWRPGDHFNQSGGIPEVLSCTRTQEISRFNGESLKSNRSYLWKDWTIFRFDPFQAIPIQPGEPDDVQTKPRHPGDIIQEPEEFYNFIPCTSPHRNKKIPIITKLPYLESLAFKLQQLFFYQGKDEISIYQAFKKVPRKLSYPLKPSRFKKNQVSHLEPKSHKRLQRLVSDFVSLLDLFPFFSYYER</sequence>
<evidence type="ECO:0000313" key="2">
    <source>
        <dbReference type="EMBL" id="KAG5384945.1"/>
    </source>
</evidence>
<keyword evidence="3" id="KW-1185">Reference proteome</keyword>
<proteinExistence type="predicted"/>
<dbReference type="Proteomes" id="UP000823674">
    <property type="component" value="Chromosome A09"/>
</dbReference>
<evidence type="ECO:0000256" key="1">
    <source>
        <dbReference type="SAM" id="MobiDB-lite"/>
    </source>
</evidence>
<feature type="region of interest" description="Disordered" evidence="1">
    <location>
        <begin position="605"/>
        <end position="669"/>
    </location>
</feature>
<feature type="region of interest" description="Disordered" evidence="1">
    <location>
        <begin position="387"/>
        <end position="422"/>
    </location>
</feature>
<feature type="region of interest" description="Disordered" evidence="1">
    <location>
        <begin position="1126"/>
        <end position="1161"/>
    </location>
</feature>
<protein>
    <submittedName>
        <fullName evidence="2">Uncharacterized protein</fullName>
    </submittedName>
</protein>
<comment type="caution">
    <text evidence="2">The sequence shown here is derived from an EMBL/GenBank/DDBJ whole genome shotgun (WGS) entry which is preliminary data.</text>
</comment>
<reference evidence="2 3" key="1">
    <citation type="submission" date="2021-03" db="EMBL/GenBank/DDBJ databases">
        <authorList>
            <person name="King G.J."/>
            <person name="Bancroft I."/>
            <person name="Baten A."/>
            <person name="Bloomfield J."/>
            <person name="Borpatragohain P."/>
            <person name="He Z."/>
            <person name="Irish N."/>
            <person name="Irwin J."/>
            <person name="Liu K."/>
            <person name="Mauleon R.P."/>
            <person name="Moore J."/>
            <person name="Morris R."/>
            <person name="Ostergaard L."/>
            <person name="Wang B."/>
            <person name="Wells R."/>
        </authorList>
    </citation>
    <scope>NUCLEOTIDE SEQUENCE [LARGE SCALE GENOMIC DNA]</scope>
    <source>
        <strain evidence="2">R-o-18</strain>
        <tissue evidence="2">Leaf</tissue>
    </source>
</reference>
<feature type="compositionally biased region" description="Basic residues" evidence="1">
    <location>
        <begin position="389"/>
        <end position="403"/>
    </location>
</feature>
<name>A0ABQ7LEC9_BRACM</name>